<evidence type="ECO:0000256" key="1">
    <source>
        <dbReference type="SAM" id="MobiDB-lite"/>
    </source>
</evidence>
<protein>
    <recommendedName>
        <fullName evidence="4">Cyclin-like domain-containing protein</fullName>
    </recommendedName>
</protein>
<evidence type="ECO:0000313" key="2">
    <source>
        <dbReference type="EMBL" id="RXW24406.1"/>
    </source>
</evidence>
<dbReference type="EMBL" id="SDEE01000019">
    <property type="protein sequence ID" value="RXW24406.1"/>
    <property type="molecule type" value="Genomic_DNA"/>
</dbReference>
<evidence type="ECO:0000313" key="3">
    <source>
        <dbReference type="Proteomes" id="UP000290288"/>
    </source>
</evidence>
<dbReference type="Proteomes" id="UP000290288">
    <property type="component" value="Unassembled WGS sequence"/>
</dbReference>
<accession>A0A4Q2DXE8</accession>
<feature type="region of interest" description="Disordered" evidence="1">
    <location>
        <begin position="225"/>
        <end position="245"/>
    </location>
</feature>
<dbReference type="Gene3D" id="1.10.472.10">
    <property type="entry name" value="Cyclin-like"/>
    <property type="match status" value="1"/>
</dbReference>
<reference evidence="2 3" key="1">
    <citation type="submission" date="2019-01" db="EMBL/GenBank/DDBJ databases">
        <title>Draft genome sequence of Psathyrella aberdarensis IHI B618.</title>
        <authorList>
            <person name="Buettner E."/>
            <person name="Kellner H."/>
        </authorList>
    </citation>
    <scope>NUCLEOTIDE SEQUENCE [LARGE SCALE GENOMIC DNA]</scope>
    <source>
        <strain evidence="2 3">IHI B618</strain>
    </source>
</reference>
<dbReference type="SUPFAM" id="SSF47954">
    <property type="entry name" value="Cyclin-like"/>
    <property type="match status" value="1"/>
</dbReference>
<comment type="caution">
    <text evidence="2">The sequence shown here is derived from an EMBL/GenBank/DDBJ whole genome shotgun (WGS) entry which is preliminary data.</text>
</comment>
<gene>
    <name evidence="2" type="ORF">EST38_g1431</name>
</gene>
<dbReference type="GO" id="GO:0006357">
    <property type="term" value="P:regulation of transcription by RNA polymerase II"/>
    <property type="evidence" value="ECO:0007669"/>
    <property type="project" value="InterPro"/>
</dbReference>
<dbReference type="GO" id="GO:0016538">
    <property type="term" value="F:cyclin-dependent protein serine/threonine kinase regulator activity"/>
    <property type="evidence" value="ECO:0007669"/>
    <property type="project" value="InterPro"/>
</dbReference>
<dbReference type="CDD" id="cd20546">
    <property type="entry name" value="CYCLIN_SpCG1C_ScCTK2-like_rpt2"/>
    <property type="match status" value="1"/>
</dbReference>
<dbReference type="AlphaFoldDB" id="A0A4Q2DXE8"/>
<feature type="compositionally biased region" description="Low complexity" evidence="1">
    <location>
        <begin position="187"/>
        <end position="197"/>
    </location>
</feature>
<dbReference type="InterPro" id="IPR036915">
    <property type="entry name" value="Cyclin-like_sf"/>
</dbReference>
<dbReference type="STRING" id="2316362.A0A4Q2DXE8"/>
<keyword evidence="3" id="KW-1185">Reference proteome</keyword>
<dbReference type="InterPro" id="IPR043198">
    <property type="entry name" value="Cyclin/Ssn8"/>
</dbReference>
<evidence type="ECO:0008006" key="4">
    <source>
        <dbReference type="Google" id="ProtNLM"/>
    </source>
</evidence>
<dbReference type="OrthoDB" id="25002at2759"/>
<feature type="region of interest" description="Disordered" evidence="1">
    <location>
        <begin position="183"/>
        <end position="210"/>
    </location>
</feature>
<name>A0A4Q2DXE8_9AGAR</name>
<dbReference type="PANTHER" id="PTHR10026">
    <property type="entry name" value="CYCLIN"/>
    <property type="match status" value="1"/>
</dbReference>
<sequence length="270" mass="30287">MHDTLKKPRELLAVSYGIKNPELAARSKHPGGEVDIDTLDPQLVESDRQRLLAIERLILETICFNFTAKLPFPYVIKMGRALRVSKALIQFGWRIASDCHRTLLPLQYPPHTIALGSLYVAALLSAFELPLEQGTPVQQSPTELARMLNRHGDWEEQFQSQAEDLEDIAHTVIDLLIQFSENPSAKTSPSTPSSPHPHSTHSRPNQIVQSPWKSEQLIRLKIAMRETELPPRKRQPLGNSDPSALYKAEDTNLVGKNEGTVRFLFAPPGV</sequence>
<organism evidence="2 3">
    <name type="scientific">Candolleomyces aberdarensis</name>
    <dbReference type="NCBI Taxonomy" id="2316362"/>
    <lineage>
        <taxon>Eukaryota</taxon>
        <taxon>Fungi</taxon>
        <taxon>Dikarya</taxon>
        <taxon>Basidiomycota</taxon>
        <taxon>Agaricomycotina</taxon>
        <taxon>Agaricomycetes</taxon>
        <taxon>Agaricomycetidae</taxon>
        <taxon>Agaricales</taxon>
        <taxon>Agaricineae</taxon>
        <taxon>Psathyrellaceae</taxon>
        <taxon>Candolleomyces</taxon>
    </lineage>
</organism>
<proteinExistence type="predicted"/>